<name>A0A9P6LVV9_9FUNG</name>
<reference evidence="2" key="1">
    <citation type="journal article" date="2020" name="Fungal Divers.">
        <title>Resolving the Mortierellaceae phylogeny through synthesis of multi-gene phylogenetics and phylogenomics.</title>
        <authorList>
            <person name="Vandepol N."/>
            <person name="Liber J."/>
            <person name="Desiro A."/>
            <person name="Na H."/>
            <person name="Kennedy M."/>
            <person name="Barry K."/>
            <person name="Grigoriev I.V."/>
            <person name="Miller A.N."/>
            <person name="O'Donnell K."/>
            <person name="Stajich J.E."/>
            <person name="Bonito G."/>
        </authorList>
    </citation>
    <scope>NUCLEOTIDE SEQUENCE</scope>
    <source>
        <strain evidence="2">MES-2147</strain>
    </source>
</reference>
<feature type="region of interest" description="Disordered" evidence="1">
    <location>
        <begin position="1"/>
        <end position="32"/>
    </location>
</feature>
<feature type="non-terminal residue" evidence="2">
    <location>
        <position position="97"/>
    </location>
</feature>
<dbReference type="AlphaFoldDB" id="A0A9P6LVV9"/>
<organism evidence="2 3">
    <name type="scientific">Modicella reniformis</name>
    <dbReference type="NCBI Taxonomy" id="1440133"/>
    <lineage>
        <taxon>Eukaryota</taxon>
        <taxon>Fungi</taxon>
        <taxon>Fungi incertae sedis</taxon>
        <taxon>Mucoromycota</taxon>
        <taxon>Mortierellomycotina</taxon>
        <taxon>Mortierellomycetes</taxon>
        <taxon>Mortierellales</taxon>
        <taxon>Mortierellaceae</taxon>
        <taxon>Modicella</taxon>
    </lineage>
</organism>
<feature type="region of interest" description="Disordered" evidence="1">
    <location>
        <begin position="51"/>
        <end position="97"/>
    </location>
</feature>
<feature type="compositionally biased region" description="Gly residues" evidence="1">
    <location>
        <begin position="77"/>
        <end position="97"/>
    </location>
</feature>
<protein>
    <submittedName>
        <fullName evidence="2">Uncharacterized protein</fullName>
    </submittedName>
</protein>
<keyword evidence="3" id="KW-1185">Reference proteome</keyword>
<evidence type="ECO:0000313" key="2">
    <source>
        <dbReference type="EMBL" id="KAF9945878.1"/>
    </source>
</evidence>
<feature type="compositionally biased region" description="Low complexity" evidence="1">
    <location>
        <begin position="51"/>
        <end position="76"/>
    </location>
</feature>
<comment type="caution">
    <text evidence="2">The sequence shown here is derived from an EMBL/GenBank/DDBJ whole genome shotgun (WGS) entry which is preliminary data.</text>
</comment>
<gene>
    <name evidence="2" type="ORF">BGZ65_010268</name>
</gene>
<proteinExistence type="predicted"/>
<dbReference type="EMBL" id="JAAAHW010007890">
    <property type="protein sequence ID" value="KAF9945878.1"/>
    <property type="molecule type" value="Genomic_DNA"/>
</dbReference>
<sequence length="97" mass="10018">MPNPTHGTIPSFIYLDPRRLTPGGSALRRPIATTNNKPITNNINININSSNNTIRIGGNNPGNNNNNNTNTTNNNNRGGGGGGGGVRGGGGRPSNSR</sequence>
<accession>A0A9P6LVV9</accession>
<dbReference type="Proteomes" id="UP000749646">
    <property type="component" value="Unassembled WGS sequence"/>
</dbReference>
<evidence type="ECO:0000313" key="3">
    <source>
        <dbReference type="Proteomes" id="UP000749646"/>
    </source>
</evidence>
<evidence type="ECO:0000256" key="1">
    <source>
        <dbReference type="SAM" id="MobiDB-lite"/>
    </source>
</evidence>